<dbReference type="Pfam" id="PF00392">
    <property type="entry name" value="GntR"/>
    <property type="match status" value="1"/>
</dbReference>
<dbReference type="SMART" id="SM00345">
    <property type="entry name" value="HTH_GNTR"/>
    <property type="match status" value="1"/>
</dbReference>
<accession>A0ABY1LNM2</accession>
<protein>
    <submittedName>
        <fullName evidence="5">DNA-binding transcriptional regulator, GntR family</fullName>
    </submittedName>
</protein>
<dbReference type="CDD" id="cd07377">
    <property type="entry name" value="WHTH_GntR"/>
    <property type="match status" value="1"/>
</dbReference>
<dbReference type="InterPro" id="IPR000524">
    <property type="entry name" value="Tscrpt_reg_HTH_GntR"/>
</dbReference>
<keyword evidence="1" id="KW-0805">Transcription regulation</keyword>
<organism evidence="5 6">
    <name type="scientific">Plantibacter cousiniae</name>
    <name type="common">nom. nud.</name>
    <dbReference type="NCBI Taxonomy" id="199709"/>
    <lineage>
        <taxon>Bacteria</taxon>
        <taxon>Bacillati</taxon>
        <taxon>Actinomycetota</taxon>
        <taxon>Actinomycetes</taxon>
        <taxon>Micrococcales</taxon>
        <taxon>Microbacteriaceae</taxon>
        <taxon>Plantibacter</taxon>
    </lineage>
</organism>
<dbReference type="Proteomes" id="UP000190827">
    <property type="component" value="Unassembled WGS sequence"/>
</dbReference>
<evidence type="ECO:0000259" key="4">
    <source>
        <dbReference type="PROSITE" id="PS50949"/>
    </source>
</evidence>
<keyword evidence="6" id="KW-1185">Reference proteome</keyword>
<dbReference type="RefSeq" id="WP_079706607.1">
    <property type="nucleotide sequence ID" value="NZ_FUZO01000002.1"/>
</dbReference>
<dbReference type="InterPro" id="IPR036390">
    <property type="entry name" value="WH_DNA-bd_sf"/>
</dbReference>
<dbReference type="InterPro" id="IPR036388">
    <property type="entry name" value="WH-like_DNA-bd_sf"/>
</dbReference>
<dbReference type="InterPro" id="IPR008920">
    <property type="entry name" value="TF_FadR/GntR_C"/>
</dbReference>
<evidence type="ECO:0000256" key="3">
    <source>
        <dbReference type="ARBA" id="ARBA00023163"/>
    </source>
</evidence>
<keyword evidence="2 5" id="KW-0238">DNA-binding</keyword>
<dbReference type="InterPro" id="IPR011711">
    <property type="entry name" value="GntR_C"/>
</dbReference>
<comment type="caution">
    <text evidence="5">The sequence shown here is derived from an EMBL/GenBank/DDBJ whole genome shotgun (WGS) entry which is preliminary data.</text>
</comment>
<dbReference type="PANTHER" id="PTHR43537">
    <property type="entry name" value="TRANSCRIPTIONAL REGULATOR, GNTR FAMILY"/>
    <property type="match status" value="1"/>
</dbReference>
<dbReference type="SUPFAM" id="SSF48008">
    <property type="entry name" value="GntR ligand-binding domain-like"/>
    <property type="match status" value="1"/>
</dbReference>
<dbReference type="EMBL" id="FUZO01000002">
    <property type="protein sequence ID" value="SKC68794.1"/>
    <property type="molecule type" value="Genomic_DNA"/>
</dbReference>
<evidence type="ECO:0000313" key="6">
    <source>
        <dbReference type="Proteomes" id="UP000190827"/>
    </source>
</evidence>
<feature type="domain" description="HTH gntR-type" evidence="4">
    <location>
        <begin position="1"/>
        <end position="68"/>
    </location>
</feature>
<dbReference type="Gene3D" id="1.10.10.10">
    <property type="entry name" value="Winged helix-like DNA-binding domain superfamily/Winged helix DNA-binding domain"/>
    <property type="match status" value="1"/>
</dbReference>
<gene>
    <name evidence="5" type="ORF">SAMN06295973_2875</name>
</gene>
<evidence type="ECO:0000256" key="1">
    <source>
        <dbReference type="ARBA" id="ARBA00023015"/>
    </source>
</evidence>
<reference evidence="5 6" key="1">
    <citation type="submission" date="2017-02" db="EMBL/GenBank/DDBJ databases">
        <authorList>
            <person name="Varghese N."/>
            <person name="Submissions S."/>
        </authorList>
    </citation>
    <scope>NUCLEOTIDE SEQUENCE [LARGE SCALE GENOMIC DNA]</scope>
    <source>
        <strain evidence="5 6">VKM Ac-1787</strain>
    </source>
</reference>
<dbReference type="Pfam" id="PF07729">
    <property type="entry name" value="FCD"/>
    <property type="match status" value="1"/>
</dbReference>
<evidence type="ECO:0000313" key="5">
    <source>
        <dbReference type="EMBL" id="SKC68794.1"/>
    </source>
</evidence>
<keyword evidence="3" id="KW-0804">Transcription</keyword>
<dbReference type="PANTHER" id="PTHR43537:SF49">
    <property type="entry name" value="TRANSCRIPTIONAL REGULATORY PROTEIN"/>
    <property type="match status" value="1"/>
</dbReference>
<sequence length="216" mass="23581">MTAVDAVADALREDILDGRLGADEPLRETALTARFGVNRHTVRAALQALAAERLVTFEAYRGARVRSFSDADVLALMEYRTAIEAEAVRLLRTRAEPSSRPPASIIAANDSLRRICLDRPDDHRAIEVAHAELHHAIVAAARSPRLSEAHAGLLAELGLFMVQLRSVLPPEELIDQHDRLVDALSGDHGETELRAHLAHSAEQLIALRRSAPDLGP</sequence>
<dbReference type="Gene3D" id="1.20.120.530">
    <property type="entry name" value="GntR ligand-binding domain-like"/>
    <property type="match status" value="1"/>
</dbReference>
<evidence type="ECO:0000256" key="2">
    <source>
        <dbReference type="ARBA" id="ARBA00023125"/>
    </source>
</evidence>
<dbReference type="SUPFAM" id="SSF46785">
    <property type="entry name" value="Winged helix' DNA-binding domain"/>
    <property type="match status" value="1"/>
</dbReference>
<name>A0ABY1LNM2_9MICO</name>
<proteinExistence type="predicted"/>
<dbReference type="GO" id="GO:0003677">
    <property type="term" value="F:DNA binding"/>
    <property type="evidence" value="ECO:0007669"/>
    <property type="project" value="UniProtKB-KW"/>
</dbReference>
<dbReference type="PROSITE" id="PS50949">
    <property type="entry name" value="HTH_GNTR"/>
    <property type="match status" value="1"/>
</dbReference>